<dbReference type="Gene3D" id="1.10.760.10">
    <property type="entry name" value="Cytochrome c-like domain"/>
    <property type="match status" value="1"/>
</dbReference>
<dbReference type="Proteomes" id="UP000282759">
    <property type="component" value="Unassembled WGS sequence"/>
</dbReference>
<evidence type="ECO:0000313" key="6">
    <source>
        <dbReference type="EMBL" id="RVU00689.1"/>
    </source>
</evidence>
<feature type="domain" description="Cytochrome c" evidence="5">
    <location>
        <begin position="629"/>
        <end position="726"/>
    </location>
</feature>
<dbReference type="InterPro" id="IPR009056">
    <property type="entry name" value="Cyt_c-like_dom"/>
</dbReference>
<dbReference type="GO" id="GO:0046872">
    <property type="term" value="F:metal ion binding"/>
    <property type="evidence" value="ECO:0007669"/>
    <property type="project" value="UniProtKB-KW"/>
</dbReference>
<sequence length="764" mass="84625">MRKVYFLVTVMVVFILLECTVNKKIHTIALPVVDTTISPVVPPGETIGKMKLEDGFEIKLIAAEPLVSAPVAMNFDEKGRLWVLQMDGYMPDTAGNGEEQPVGKIVLLEDKNNDGVMDAGKLVIDSLVMPRALCLVENGILVAEPPNLWYYKLKIDKSVSKTRVDSKYTDGGNAEHSANGLYRALDNWIYNANSNKRYRKSGNKWLIEKTHWRGQWGISQDNLGRLYFNDNSTNLLGDFFSPGLGATNKNQRDVAGYSESVVPDNRVFPLRPTTGVNRGYIDGVLNDSLRLVNFTAACGPLVYRGGLFGDAYNDNAFVAEPSANLIKRNLLTLQGNITRGREAYEGREFLASVDERFRPVNLYDGPDGALYIVDMYRGIIQHKVYLTPYLKHEIGKRKLDKPLNCGRIYKVYPVGSKLKNVKFPGNPFKLVALLGNSNGYVRDKAQQLLVDGKATQVIPVLKSTIKSSKNTWQLIHSLWTLEGLGAVTRADVLPLLQNSLWPVRMQALAVLPTVINNQNYKTISGALSKVIATNDELAAPYIAFIATRIKAFDTLAALKLQTALAKKYPGNVFVTDAVISGLTDNEYSFKKEISALVPDTNAAIHKRLSRIITAIEDAKYSNDPVLLAKKYPRGAIMYQTICKTCHGDDGNGIASLAPPLNGSEIVNGSKDVLISILLKGLTGPVKVKGHLYQAPEIAGEMPGFADNKEYTDEDLVQVLNYVRRAWTNNGNTIINDNVKYLRDKLRSRQKSFTMDELNQPSSTN</sequence>
<keyword evidence="7" id="KW-1185">Reference proteome</keyword>
<evidence type="ECO:0000313" key="7">
    <source>
        <dbReference type="Proteomes" id="UP000282759"/>
    </source>
</evidence>
<dbReference type="Pfam" id="PF23500">
    <property type="entry name" value="DUF7133"/>
    <property type="match status" value="1"/>
</dbReference>
<evidence type="ECO:0000259" key="5">
    <source>
        <dbReference type="PROSITE" id="PS51007"/>
    </source>
</evidence>
<dbReference type="PANTHER" id="PTHR33546:SF1">
    <property type="entry name" value="LARGE, MULTIFUNCTIONAL SECRETED PROTEIN"/>
    <property type="match status" value="1"/>
</dbReference>
<dbReference type="EMBL" id="SACK01000004">
    <property type="protein sequence ID" value="RVU00689.1"/>
    <property type="molecule type" value="Genomic_DNA"/>
</dbReference>
<evidence type="ECO:0000256" key="3">
    <source>
        <dbReference type="ARBA" id="ARBA00023004"/>
    </source>
</evidence>
<evidence type="ECO:0000256" key="1">
    <source>
        <dbReference type="ARBA" id="ARBA00022617"/>
    </source>
</evidence>
<dbReference type="GO" id="GO:0009055">
    <property type="term" value="F:electron transfer activity"/>
    <property type="evidence" value="ECO:0007669"/>
    <property type="project" value="InterPro"/>
</dbReference>
<dbReference type="RefSeq" id="WP_127705101.1">
    <property type="nucleotide sequence ID" value="NZ_SACK01000004.1"/>
</dbReference>
<comment type="caution">
    <text evidence="6">The sequence shown here is derived from an EMBL/GenBank/DDBJ whole genome shotgun (WGS) entry which is preliminary data.</text>
</comment>
<proteinExistence type="predicted"/>
<dbReference type="AlphaFoldDB" id="A0A437MSS0"/>
<dbReference type="InterPro" id="IPR055557">
    <property type="entry name" value="DUF7133"/>
</dbReference>
<organism evidence="6 7">
    <name type="scientific">Mucilaginibacter limnophilus</name>
    <dbReference type="NCBI Taxonomy" id="1932778"/>
    <lineage>
        <taxon>Bacteria</taxon>
        <taxon>Pseudomonadati</taxon>
        <taxon>Bacteroidota</taxon>
        <taxon>Sphingobacteriia</taxon>
        <taxon>Sphingobacteriales</taxon>
        <taxon>Sphingobacteriaceae</taxon>
        <taxon>Mucilaginibacter</taxon>
    </lineage>
</organism>
<accession>A0A437MSS0</accession>
<dbReference type="GO" id="GO:0020037">
    <property type="term" value="F:heme binding"/>
    <property type="evidence" value="ECO:0007669"/>
    <property type="project" value="InterPro"/>
</dbReference>
<dbReference type="PANTHER" id="PTHR33546">
    <property type="entry name" value="LARGE, MULTIFUNCTIONAL SECRETED PROTEIN-RELATED"/>
    <property type="match status" value="1"/>
</dbReference>
<keyword evidence="1 4" id="KW-0349">Heme</keyword>
<name>A0A437MSS0_9SPHI</name>
<keyword evidence="3 4" id="KW-0408">Iron</keyword>
<gene>
    <name evidence="6" type="ORF">EOD41_11880</name>
</gene>
<dbReference type="SUPFAM" id="SSF46626">
    <property type="entry name" value="Cytochrome c"/>
    <property type="match status" value="1"/>
</dbReference>
<keyword evidence="2 4" id="KW-0479">Metal-binding</keyword>
<reference evidence="6 7" key="1">
    <citation type="submission" date="2019-01" db="EMBL/GenBank/DDBJ databases">
        <authorList>
            <person name="Chen W.-M."/>
        </authorList>
    </citation>
    <scope>NUCLEOTIDE SEQUENCE [LARGE SCALE GENOMIC DNA]</scope>
    <source>
        <strain evidence="6 7">YBJ-36</strain>
    </source>
</reference>
<dbReference type="Pfam" id="PF00034">
    <property type="entry name" value="Cytochrom_C"/>
    <property type="match status" value="1"/>
</dbReference>
<evidence type="ECO:0000256" key="4">
    <source>
        <dbReference type="PROSITE-ProRule" id="PRU00433"/>
    </source>
</evidence>
<evidence type="ECO:0000256" key="2">
    <source>
        <dbReference type="ARBA" id="ARBA00022723"/>
    </source>
</evidence>
<dbReference type="InterPro" id="IPR036909">
    <property type="entry name" value="Cyt_c-like_dom_sf"/>
</dbReference>
<protein>
    <submittedName>
        <fullName evidence="6">Dehydrogenase</fullName>
    </submittedName>
</protein>
<dbReference type="PROSITE" id="PS51007">
    <property type="entry name" value="CYTC"/>
    <property type="match status" value="1"/>
</dbReference>
<dbReference type="OrthoDB" id="9811395at2"/>